<keyword evidence="1" id="KW-0472">Membrane</keyword>
<feature type="transmembrane region" description="Helical" evidence="1">
    <location>
        <begin position="12"/>
        <end position="32"/>
    </location>
</feature>
<keyword evidence="1" id="KW-0812">Transmembrane</keyword>
<evidence type="ECO:0000313" key="3">
    <source>
        <dbReference type="Proteomes" id="UP000324832"/>
    </source>
</evidence>
<protein>
    <submittedName>
        <fullName evidence="2">Uncharacterized protein</fullName>
    </submittedName>
</protein>
<dbReference type="AlphaFoldDB" id="A0A5E4R6A3"/>
<sequence length="74" mass="9226">MPLMKLSIKFNHIHKTYCYFLFCYNICVNMVVKRILRLKWRWAGYLQRPKTNRWSQAVTYWVPRDTKRRKGKPF</sequence>
<dbReference type="EMBL" id="FZQP02006904">
    <property type="protein sequence ID" value="VVD04870.1"/>
    <property type="molecule type" value="Genomic_DNA"/>
</dbReference>
<reference evidence="2 3" key="1">
    <citation type="submission" date="2017-07" db="EMBL/GenBank/DDBJ databases">
        <authorList>
            <person name="Talla V."/>
            <person name="Backstrom N."/>
        </authorList>
    </citation>
    <scope>NUCLEOTIDE SEQUENCE [LARGE SCALE GENOMIC DNA]</scope>
</reference>
<gene>
    <name evidence="2" type="ORF">LSINAPIS_LOCUS14537</name>
</gene>
<name>A0A5E4R6A3_9NEOP</name>
<organism evidence="2 3">
    <name type="scientific">Leptidea sinapis</name>
    <dbReference type="NCBI Taxonomy" id="189913"/>
    <lineage>
        <taxon>Eukaryota</taxon>
        <taxon>Metazoa</taxon>
        <taxon>Ecdysozoa</taxon>
        <taxon>Arthropoda</taxon>
        <taxon>Hexapoda</taxon>
        <taxon>Insecta</taxon>
        <taxon>Pterygota</taxon>
        <taxon>Neoptera</taxon>
        <taxon>Endopterygota</taxon>
        <taxon>Lepidoptera</taxon>
        <taxon>Glossata</taxon>
        <taxon>Ditrysia</taxon>
        <taxon>Papilionoidea</taxon>
        <taxon>Pieridae</taxon>
        <taxon>Dismorphiinae</taxon>
        <taxon>Leptidea</taxon>
    </lineage>
</organism>
<accession>A0A5E4R6A3</accession>
<evidence type="ECO:0000256" key="1">
    <source>
        <dbReference type="SAM" id="Phobius"/>
    </source>
</evidence>
<proteinExistence type="predicted"/>
<keyword evidence="3" id="KW-1185">Reference proteome</keyword>
<dbReference type="Proteomes" id="UP000324832">
    <property type="component" value="Unassembled WGS sequence"/>
</dbReference>
<evidence type="ECO:0000313" key="2">
    <source>
        <dbReference type="EMBL" id="VVD04870.1"/>
    </source>
</evidence>
<keyword evidence="1" id="KW-1133">Transmembrane helix</keyword>